<dbReference type="AlphaFoldDB" id="A0A919VUW8"/>
<sequence length="353" mass="37607">MWWDAAVTDASWARTYTLTVPTEKAARAVADRLAERGHLLTAVRIVDHFSFEPGNFWYGKPSMRPEFSGWWDVFSVVLDDQVMDDAEKAAVADLARESGGISGGAGSGHRDTVLQIFNRTGLVHELTPSQAARRRPAPMPVAAAGELPPGPPLESRPAPDLRGELIAVTECCAGDGGDGAGTGDLLGDLFNAAMHQGTCYPHTAGMVPVFVELAADDRLGDRYRGWVLMDLFLIASVGRRDLASMADTLRALGKPAVEAPEAVAAREAVTAAVPGLLDRWEEASEHERFLLAALAAACSMPAPDLGTIRDNAVGTTREATIRLIDELAEGTLRADAEQRALGVLMKDLGSELG</sequence>
<keyword evidence="3" id="KW-1185">Reference proteome</keyword>
<dbReference type="EMBL" id="BOQP01000040">
    <property type="protein sequence ID" value="GIM79899.1"/>
    <property type="molecule type" value="Genomic_DNA"/>
</dbReference>
<accession>A0A919VUW8</accession>
<name>A0A919VUW8_9ACTN</name>
<feature type="region of interest" description="Disordered" evidence="1">
    <location>
        <begin position="129"/>
        <end position="157"/>
    </location>
</feature>
<dbReference type="Proteomes" id="UP000680865">
    <property type="component" value="Unassembled WGS sequence"/>
</dbReference>
<evidence type="ECO:0000313" key="3">
    <source>
        <dbReference type="Proteomes" id="UP000680865"/>
    </source>
</evidence>
<organism evidence="2 3">
    <name type="scientific">Winogradskya consettensis</name>
    <dbReference type="NCBI Taxonomy" id="113560"/>
    <lineage>
        <taxon>Bacteria</taxon>
        <taxon>Bacillati</taxon>
        <taxon>Actinomycetota</taxon>
        <taxon>Actinomycetes</taxon>
        <taxon>Micromonosporales</taxon>
        <taxon>Micromonosporaceae</taxon>
        <taxon>Winogradskya</taxon>
    </lineage>
</organism>
<protein>
    <submittedName>
        <fullName evidence="2">Uncharacterized protein</fullName>
    </submittedName>
</protein>
<reference evidence="2" key="1">
    <citation type="submission" date="2021-03" db="EMBL/GenBank/DDBJ databases">
        <title>Whole genome shotgun sequence of Actinoplanes consettensis NBRC 14913.</title>
        <authorList>
            <person name="Komaki H."/>
            <person name="Tamura T."/>
        </authorList>
    </citation>
    <scope>NUCLEOTIDE SEQUENCE</scope>
    <source>
        <strain evidence="2">NBRC 14913</strain>
    </source>
</reference>
<evidence type="ECO:0000256" key="1">
    <source>
        <dbReference type="SAM" id="MobiDB-lite"/>
    </source>
</evidence>
<evidence type="ECO:0000313" key="2">
    <source>
        <dbReference type="EMBL" id="GIM79899.1"/>
    </source>
</evidence>
<proteinExistence type="predicted"/>
<comment type="caution">
    <text evidence="2">The sequence shown here is derived from an EMBL/GenBank/DDBJ whole genome shotgun (WGS) entry which is preliminary data.</text>
</comment>
<gene>
    <name evidence="2" type="ORF">Aco04nite_67890</name>
</gene>